<evidence type="ECO:0000313" key="2">
    <source>
        <dbReference type="Proteomes" id="UP000216345"/>
    </source>
</evidence>
<organism evidence="1 2">
    <name type="scientific">Brucella rhizosphaerae</name>
    <dbReference type="NCBI Taxonomy" id="571254"/>
    <lineage>
        <taxon>Bacteria</taxon>
        <taxon>Pseudomonadati</taxon>
        <taxon>Pseudomonadota</taxon>
        <taxon>Alphaproteobacteria</taxon>
        <taxon>Hyphomicrobiales</taxon>
        <taxon>Brucellaceae</taxon>
        <taxon>Brucella/Ochrobactrum group</taxon>
        <taxon>Brucella</taxon>
    </lineage>
</organism>
<accession>A0A256FAB8</accession>
<dbReference type="EMBL" id="NNRK01000031">
    <property type="protein sequence ID" value="OYR11792.1"/>
    <property type="molecule type" value="Genomic_DNA"/>
</dbReference>
<gene>
    <name evidence="1" type="ORF">CEV32_1325</name>
</gene>
<reference evidence="1 2" key="1">
    <citation type="submission" date="2017-07" db="EMBL/GenBank/DDBJ databases">
        <title>Phylogenetic study on the rhizospheric bacterium Ochrobactrum sp. A44.</title>
        <authorList>
            <person name="Krzyzanowska D.M."/>
            <person name="Ossowicki A."/>
            <person name="Rajewska M."/>
            <person name="Maciag T."/>
            <person name="Kaczynski Z."/>
            <person name="Czerwicka M."/>
            <person name="Jafra S."/>
        </authorList>
    </citation>
    <scope>NUCLEOTIDE SEQUENCE [LARGE SCALE GENOMIC DNA]</scope>
    <source>
        <strain evidence="1 2">PR17</strain>
    </source>
</reference>
<dbReference type="AlphaFoldDB" id="A0A256FAB8"/>
<comment type="caution">
    <text evidence="1">The sequence shown here is derived from an EMBL/GenBank/DDBJ whole genome shotgun (WGS) entry which is preliminary data.</text>
</comment>
<name>A0A256FAB8_9HYPH</name>
<evidence type="ECO:0000313" key="1">
    <source>
        <dbReference type="EMBL" id="OYR11792.1"/>
    </source>
</evidence>
<protein>
    <submittedName>
        <fullName evidence="1">Uncharacterized protein</fullName>
    </submittedName>
</protein>
<keyword evidence="2" id="KW-1185">Reference proteome</keyword>
<dbReference type="Proteomes" id="UP000216345">
    <property type="component" value="Unassembled WGS sequence"/>
</dbReference>
<sequence>MLMLKQAKREYHAKLRNQLMRLASLQPPRLQQLALPIQILNKKYL</sequence>
<proteinExistence type="predicted"/>